<keyword evidence="3" id="KW-1185">Reference proteome</keyword>
<evidence type="ECO:0000256" key="1">
    <source>
        <dbReference type="SAM" id="MobiDB-lite"/>
    </source>
</evidence>
<gene>
    <name evidence="2" type="ORF">C1645_827355</name>
</gene>
<dbReference type="Proteomes" id="UP000265703">
    <property type="component" value="Unassembled WGS sequence"/>
</dbReference>
<protein>
    <submittedName>
        <fullName evidence="2">Uncharacterized protein</fullName>
    </submittedName>
</protein>
<feature type="region of interest" description="Disordered" evidence="1">
    <location>
        <begin position="22"/>
        <end position="70"/>
    </location>
</feature>
<feature type="compositionally biased region" description="Pro residues" evidence="1">
    <location>
        <begin position="35"/>
        <end position="48"/>
    </location>
</feature>
<organism evidence="2 3">
    <name type="scientific">Glomus cerebriforme</name>
    <dbReference type="NCBI Taxonomy" id="658196"/>
    <lineage>
        <taxon>Eukaryota</taxon>
        <taxon>Fungi</taxon>
        <taxon>Fungi incertae sedis</taxon>
        <taxon>Mucoromycota</taxon>
        <taxon>Glomeromycotina</taxon>
        <taxon>Glomeromycetes</taxon>
        <taxon>Glomerales</taxon>
        <taxon>Glomeraceae</taxon>
        <taxon>Glomus</taxon>
    </lineage>
</organism>
<proteinExistence type="predicted"/>
<accession>A0A397SUP4</accession>
<evidence type="ECO:0000313" key="2">
    <source>
        <dbReference type="EMBL" id="RIA87765.1"/>
    </source>
</evidence>
<dbReference type="AlphaFoldDB" id="A0A397SUP4"/>
<reference evidence="2 3" key="1">
    <citation type="submission" date="2018-06" db="EMBL/GenBank/DDBJ databases">
        <title>Comparative genomics reveals the genomic features of Rhizophagus irregularis, R. cerebriforme, R. diaphanum and Gigaspora rosea, and their symbiotic lifestyle signature.</title>
        <authorList>
            <person name="Morin E."/>
            <person name="San Clemente H."/>
            <person name="Chen E.C.H."/>
            <person name="De La Providencia I."/>
            <person name="Hainaut M."/>
            <person name="Kuo A."/>
            <person name="Kohler A."/>
            <person name="Murat C."/>
            <person name="Tang N."/>
            <person name="Roy S."/>
            <person name="Loubradou J."/>
            <person name="Henrissat B."/>
            <person name="Grigoriev I.V."/>
            <person name="Corradi N."/>
            <person name="Roux C."/>
            <person name="Martin F.M."/>
        </authorList>
    </citation>
    <scope>NUCLEOTIDE SEQUENCE [LARGE SCALE GENOMIC DNA]</scope>
    <source>
        <strain evidence="2 3">DAOM 227022</strain>
    </source>
</reference>
<dbReference type="EMBL" id="QKYT01000294">
    <property type="protein sequence ID" value="RIA87765.1"/>
    <property type="molecule type" value="Genomic_DNA"/>
</dbReference>
<name>A0A397SUP4_9GLOM</name>
<sequence>MLISTIQRKWYYLNRKKILAQDSVPLSRESTTPYDPTPPQNPTPPHDPTSPCDPTLPRTRRRAKNNVIIY</sequence>
<comment type="caution">
    <text evidence="2">The sequence shown here is derived from an EMBL/GenBank/DDBJ whole genome shotgun (WGS) entry which is preliminary data.</text>
</comment>
<evidence type="ECO:0000313" key="3">
    <source>
        <dbReference type="Proteomes" id="UP000265703"/>
    </source>
</evidence>